<gene>
    <name evidence="1" type="ORF">BGZ80_007677</name>
</gene>
<comment type="caution">
    <text evidence="1">The sequence shown here is derived from an EMBL/GenBank/DDBJ whole genome shotgun (WGS) entry which is preliminary data.</text>
</comment>
<reference evidence="1" key="1">
    <citation type="journal article" date="2020" name="Fungal Divers.">
        <title>Resolving the Mortierellaceae phylogeny through synthesis of multi-gene phylogenetics and phylogenomics.</title>
        <authorList>
            <person name="Vandepol N."/>
            <person name="Liber J."/>
            <person name="Desiro A."/>
            <person name="Na H."/>
            <person name="Kennedy M."/>
            <person name="Barry K."/>
            <person name="Grigoriev I.V."/>
            <person name="Miller A.N."/>
            <person name="O'Donnell K."/>
            <person name="Stajich J.E."/>
            <person name="Bonito G."/>
        </authorList>
    </citation>
    <scope>NUCLEOTIDE SEQUENCE</scope>
    <source>
        <strain evidence="1">NRRL 2769</strain>
    </source>
</reference>
<protein>
    <submittedName>
        <fullName evidence="1">Uncharacterized protein</fullName>
    </submittedName>
</protein>
<accession>A0A9P6ME23</accession>
<dbReference type="EMBL" id="JAAAID010003979">
    <property type="protein sequence ID" value="KAF9994832.1"/>
    <property type="molecule type" value="Genomic_DNA"/>
</dbReference>
<evidence type="ECO:0000313" key="2">
    <source>
        <dbReference type="Proteomes" id="UP000703661"/>
    </source>
</evidence>
<name>A0A9P6ME23_9FUNG</name>
<feature type="non-terminal residue" evidence="1">
    <location>
        <position position="1"/>
    </location>
</feature>
<keyword evidence="2" id="KW-1185">Reference proteome</keyword>
<dbReference type="Proteomes" id="UP000703661">
    <property type="component" value="Unassembled WGS sequence"/>
</dbReference>
<dbReference type="AlphaFoldDB" id="A0A9P6ME23"/>
<evidence type="ECO:0000313" key="1">
    <source>
        <dbReference type="EMBL" id="KAF9994832.1"/>
    </source>
</evidence>
<proteinExistence type="predicted"/>
<sequence>MLRNLFSSKTSNLSPEEALELVNEHLGLASKEDDIAKKLKLVNSANSRLKDAENIFVSKKVKDLALTKGIAHAYHEHGRLLDDLDHHDKAKKSHSKAEKWGYVHILIHQDHILPATPAKVNDGEPTPNNDGMQIQQKIFDQNITPPIA</sequence>
<organism evidence="1 2">
    <name type="scientific">Entomortierella chlamydospora</name>
    <dbReference type="NCBI Taxonomy" id="101097"/>
    <lineage>
        <taxon>Eukaryota</taxon>
        <taxon>Fungi</taxon>
        <taxon>Fungi incertae sedis</taxon>
        <taxon>Mucoromycota</taxon>
        <taxon>Mortierellomycotina</taxon>
        <taxon>Mortierellomycetes</taxon>
        <taxon>Mortierellales</taxon>
        <taxon>Mortierellaceae</taxon>
        <taxon>Entomortierella</taxon>
    </lineage>
</organism>